<dbReference type="AlphaFoldDB" id="A0A7H1N2H5"/>
<dbReference type="KEGG" id="dvn:HQ394_11985"/>
<accession>A0A7H1N2H5</accession>
<evidence type="ECO:0000256" key="2">
    <source>
        <dbReference type="ARBA" id="ARBA00023002"/>
    </source>
</evidence>
<feature type="signal peptide" evidence="5">
    <location>
        <begin position="1"/>
        <end position="22"/>
    </location>
</feature>
<dbReference type="InterPro" id="IPR036249">
    <property type="entry name" value="Thioredoxin-like_sf"/>
</dbReference>
<dbReference type="CDD" id="cd03023">
    <property type="entry name" value="DsbA_Com1_like"/>
    <property type="match status" value="1"/>
</dbReference>
<feature type="domain" description="Thioredoxin" evidence="6">
    <location>
        <begin position="62"/>
        <end position="245"/>
    </location>
</feature>
<dbReference type="SUPFAM" id="SSF52833">
    <property type="entry name" value="Thioredoxin-like"/>
    <property type="match status" value="1"/>
</dbReference>
<proteinExistence type="predicted"/>
<keyword evidence="4" id="KW-0676">Redox-active center</keyword>
<organism evidence="7 8">
    <name type="scientific">Defluviicoccus vanus</name>
    <dbReference type="NCBI Taxonomy" id="111831"/>
    <lineage>
        <taxon>Bacteria</taxon>
        <taxon>Pseudomonadati</taxon>
        <taxon>Pseudomonadota</taxon>
        <taxon>Alphaproteobacteria</taxon>
        <taxon>Rhodospirillales</taxon>
        <taxon>Rhodospirillaceae</taxon>
        <taxon>Defluviicoccus</taxon>
    </lineage>
</organism>
<dbReference type="InterPro" id="IPR001853">
    <property type="entry name" value="DSBA-like_thioredoxin_dom"/>
</dbReference>
<name>A0A7H1N2H5_9PROT</name>
<dbReference type="InterPro" id="IPR013766">
    <property type="entry name" value="Thioredoxin_domain"/>
</dbReference>
<sequence length="246" mass="26394">MKWAFWILSAVVVASTVTPATAQDPSDAERRRIEAIVKDYLTANPEVIVDALRGYEAKRQASAEKDAQAAIVANRAALENDSTSPSVGNPKADVTVVEFFDYHCGYCKKVLPSLQEVLKGDPKVRTVFMDLPILGPGSQQAALAGQAVWTLAPAKFFDFHVALMQTRGALDETVIMDTAKSVGIDPAKLKTAMANPALKAKIDANMELAQKLNINGTPAFIVGEQLMPGAVDADTLKQAIADARKQ</sequence>
<dbReference type="GO" id="GO:0016491">
    <property type="term" value="F:oxidoreductase activity"/>
    <property type="evidence" value="ECO:0007669"/>
    <property type="project" value="UniProtKB-KW"/>
</dbReference>
<dbReference type="Pfam" id="PF18312">
    <property type="entry name" value="ScsC_N"/>
    <property type="match status" value="1"/>
</dbReference>
<gene>
    <name evidence="7" type="ORF">HQ394_11985</name>
</gene>
<reference evidence="7 8" key="1">
    <citation type="submission" date="2020-05" db="EMBL/GenBank/DDBJ databases">
        <title>Complete closed genome sequence of Defluviicoccus vanus.</title>
        <authorList>
            <person name="Bessarab I."/>
            <person name="Arumugam K."/>
            <person name="Maszenan A.M."/>
            <person name="Seviour R.J."/>
            <person name="Williams R.B."/>
        </authorList>
    </citation>
    <scope>NUCLEOTIDE SEQUENCE [LARGE SCALE GENOMIC DNA]</scope>
    <source>
        <strain evidence="7 8">Ben 114</strain>
    </source>
</reference>
<evidence type="ECO:0000313" key="8">
    <source>
        <dbReference type="Proteomes" id="UP000516369"/>
    </source>
</evidence>
<keyword evidence="8" id="KW-1185">Reference proteome</keyword>
<dbReference type="PANTHER" id="PTHR13887">
    <property type="entry name" value="GLUTATHIONE S-TRANSFERASE KAPPA"/>
    <property type="match status" value="1"/>
</dbReference>
<dbReference type="PANTHER" id="PTHR13887:SF14">
    <property type="entry name" value="DISULFIDE BOND FORMATION PROTEIN D"/>
    <property type="match status" value="1"/>
</dbReference>
<evidence type="ECO:0000256" key="4">
    <source>
        <dbReference type="ARBA" id="ARBA00023284"/>
    </source>
</evidence>
<dbReference type="Proteomes" id="UP000516369">
    <property type="component" value="Chromosome"/>
</dbReference>
<dbReference type="Pfam" id="PF01323">
    <property type="entry name" value="DSBA"/>
    <property type="match status" value="1"/>
</dbReference>
<keyword evidence="1 5" id="KW-0732">Signal</keyword>
<feature type="chain" id="PRO_5028923190" evidence="5">
    <location>
        <begin position="23"/>
        <end position="246"/>
    </location>
</feature>
<keyword evidence="2" id="KW-0560">Oxidoreductase</keyword>
<protein>
    <submittedName>
        <fullName evidence="7">DsbA family protein</fullName>
    </submittedName>
</protein>
<evidence type="ECO:0000259" key="6">
    <source>
        <dbReference type="PROSITE" id="PS51352"/>
    </source>
</evidence>
<dbReference type="RefSeq" id="WP_190260422.1">
    <property type="nucleotide sequence ID" value="NZ_CP053923.1"/>
</dbReference>
<evidence type="ECO:0000313" key="7">
    <source>
        <dbReference type="EMBL" id="QNT69911.1"/>
    </source>
</evidence>
<dbReference type="Gene3D" id="3.40.30.10">
    <property type="entry name" value="Glutaredoxin"/>
    <property type="match status" value="1"/>
</dbReference>
<dbReference type="InterPro" id="IPR041205">
    <property type="entry name" value="ScsC_N"/>
</dbReference>
<dbReference type="EMBL" id="CP053923">
    <property type="protein sequence ID" value="QNT69911.1"/>
    <property type="molecule type" value="Genomic_DNA"/>
</dbReference>
<evidence type="ECO:0000256" key="1">
    <source>
        <dbReference type="ARBA" id="ARBA00022729"/>
    </source>
</evidence>
<keyword evidence="3" id="KW-1015">Disulfide bond</keyword>
<dbReference type="PROSITE" id="PS51352">
    <property type="entry name" value="THIOREDOXIN_2"/>
    <property type="match status" value="1"/>
</dbReference>
<evidence type="ECO:0000256" key="3">
    <source>
        <dbReference type="ARBA" id="ARBA00023157"/>
    </source>
</evidence>
<evidence type="ECO:0000256" key="5">
    <source>
        <dbReference type="SAM" id="SignalP"/>
    </source>
</evidence>